<reference evidence="10" key="1">
    <citation type="journal article" date="2014" name="Int. J. Syst. Evol. Microbiol.">
        <title>Complete genome sequence of Corynebacterium casei LMG S-19264T (=DSM 44701T), isolated from a smear-ripened cheese.</title>
        <authorList>
            <consortium name="US DOE Joint Genome Institute (JGI-PGF)"/>
            <person name="Walter F."/>
            <person name="Albersmeier A."/>
            <person name="Kalinowski J."/>
            <person name="Ruckert C."/>
        </authorList>
    </citation>
    <scope>NUCLEOTIDE SEQUENCE</scope>
    <source>
        <strain evidence="10">JCM 31311</strain>
    </source>
</reference>
<keyword evidence="7 8" id="KW-0012">Acyltransferase</keyword>
<comment type="similarity">
    <text evidence="8">Belongs to the CN hydrolase family. Apolipoprotein N-acyltransferase subfamily.</text>
</comment>
<evidence type="ECO:0000256" key="4">
    <source>
        <dbReference type="ARBA" id="ARBA00022692"/>
    </source>
</evidence>
<comment type="caution">
    <text evidence="10">The sequence shown here is derived from an EMBL/GenBank/DDBJ whole genome shotgun (WGS) entry which is preliminary data.</text>
</comment>
<comment type="pathway">
    <text evidence="8">Protein modification; lipoprotein biosynthesis (N-acyl transfer).</text>
</comment>
<dbReference type="HAMAP" id="MF_01148">
    <property type="entry name" value="Lnt"/>
    <property type="match status" value="1"/>
</dbReference>
<keyword evidence="5 8" id="KW-1133">Transmembrane helix</keyword>
<proteinExistence type="inferred from homology"/>
<dbReference type="Gene3D" id="3.60.110.10">
    <property type="entry name" value="Carbon-nitrogen hydrolase"/>
    <property type="match status" value="1"/>
</dbReference>
<dbReference type="Pfam" id="PF00795">
    <property type="entry name" value="CN_hydrolase"/>
    <property type="match status" value="1"/>
</dbReference>
<evidence type="ECO:0000256" key="1">
    <source>
        <dbReference type="ARBA" id="ARBA00004651"/>
    </source>
</evidence>
<protein>
    <recommendedName>
        <fullName evidence="8">Apolipoprotein N-acyltransferase</fullName>
        <shortName evidence="8">ALP N-acyltransferase</shortName>
        <ecNumber evidence="8">2.3.1.269</ecNumber>
    </recommendedName>
</protein>
<dbReference type="PANTHER" id="PTHR38686">
    <property type="entry name" value="APOLIPOPROTEIN N-ACYLTRANSFERASE"/>
    <property type="match status" value="1"/>
</dbReference>
<feature type="transmembrane region" description="Helical" evidence="8">
    <location>
        <begin position="64"/>
        <end position="83"/>
    </location>
</feature>
<name>A0A918BTW3_9DEIO</name>
<feature type="transmembrane region" description="Helical" evidence="8">
    <location>
        <begin position="20"/>
        <end position="43"/>
    </location>
</feature>
<feature type="domain" description="CN hydrolase" evidence="9">
    <location>
        <begin position="228"/>
        <end position="455"/>
    </location>
</feature>
<evidence type="ECO:0000313" key="10">
    <source>
        <dbReference type="EMBL" id="GGQ92297.1"/>
    </source>
</evidence>
<evidence type="ECO:0000256" key="2">
    <source>
        <dbReference type="ARBA" id="ARBA00022475"/>
    </source>
</evidence>
<comment type="function">
    <text evidence="8">Catalyzes the phospholipid dependent N-acylation of the N-terminal cysteine of apolipoprotein, the last step in lipoprotein maturation.</text>
</comment>
<sequence length="492" mass="53692">MAESLRYSGPVRQLRSSVPFVLLCLLLGAVLGLCGLPLPWSFLTPLPLAGVLWLAASAAPPRQVAGRLFWIMTAYFAVQLWWLTQFMVQLSGMPWGGVLVLPLFLIEGGFWALLGWLAARAVRDPLARVWALAGGWVLLEWLRTLGPLAFPWSGMGATLLPTPLSQTADVWGALGLSVLVVVTAASVVSLAYRRWRMPVLTLLLWVGGSVYGLTRSAAAGTEGRALLVRTDFDSFGRASGSLGFEQQFQRLLQLSQARQPGELTIWSETAIINAPDLLRAPAPGIYGVYSSAGGNTAQSWDGTSPGSVVYTKLKPVPFGEFFPFSGPLNALYTWIFHLFGIPNFDPPPSGNAAEPLRLNGVLYGTYICYDSIFSWVARQMVLGGAQVLVNVSNDGWYQGWGVTQHFQMGRLRAIETRRWVLRSVNKGVLGVIDDLGRPVSTLDSGEGVLHARYQLLGGQTLYVKLGDLPALLGALALLLLAWRTQRRASRWR</sequence>
<keyword evidence="11" id="KW-1185">Reference proteome</keyword>
<dbReference type="SUPFAM" id="SSF56317">
    <property type="entry name" value="Carbon-nitrogen hydrolase"/>
    <property type="match status" value="1"/>
</dbReference>
<dbReference type="InterPro" id="IPR045378">
    <property type="entry name" value="LNT_N"/>
</dbReference>
<dbReference type="Pfam" id="PF20154">
    <property type="entry name" value="LNT_N"/>
    <property type="match status" value="1"/>
</dbReference>
<feature type="transmembrane region" description="Helical" evidence="8">
    <location>
        <begin position="95"/>
        <end position="117"/>
    </location>
</feature>
<dbReference type="AlphaFoldDB" id="A0A918BTW3"/>
<evidence type="ECO:0000256" key="7">
    <source>
        <dbReference type="ARBA" id="ARBA00023315"/>
    </source>
</evidence>
<dbReference type="GO" id="GO:0016410">
    <property type="term" value="F:N-acyltransferase activity"/>
    <property type="evidence" value="ECO:0007669"/>
    <property type="project" value="UniProtKB-UniRule"/>
</dbReference>
<keyword evidence="4 8" id="KW-0812">Transmembrane</keyword>
<dbReference type="PANTHER" id="PTHR38686:SF1">
    <property type="entry name" value="APOLIPOPROTEIN N-ACYLTRANSFERASE"/>
    <property type="match status" value="1"/>
</dbReference>
<dbReference type="InterPro" id="IPR036526">
    <property type="entry name" value="C-N_Hydrolase_sf"/>
</dbReference>
<reference evidence="10" key="2">
    <citation type="submission" date="2020-09" db="EMBL/GenBank/DDBJ databases">
        <authorList>
            <person name="Sun Q."/>
            <person name="Ohkuma M."/>
        </authorList>
    </citation>
    <scope>NUCLEOTIDE SEQUENCE</scope>
    <source>
        <strain evidence="10">JCM 31311</strain>
    </source>
</reference>
<gene>
    <name evidence="8 10" type="primary">lnt</name>
    <name evidence="10" type="ORF">GCM10008957_00260</name>
</gene>
<keyword evidence="3 8" id="KW-0808">Transferase</keyword>
<evidence type="ECO:0000256" key="8">
    <source>
        <dbReference type="HAMAP-Rule" id="MF_01148"/>
    </source>
</evidence>
<dbReference type="RefSeq" id="WP_189087452.1">
    <property type="nucleotide sequence ID" value="NZ_BMQL01000001.1"/>
</dbReference>
<comment type="catalytic activity">
    <reaction evidence="8">
        <text>N-terminal S-1,2-diacyl-sn-glyceryl-L-cysteinyl-[lipoprotein] + a glycerophospholipid = N-acyl-S-1,2-diacyl-sn-glyceryl-L-cysteinyl-[lipoprotein] + a 2-acyl-sn-glycero-3-phospholipid + H(+)</text>
        <dbReference type="Rhea" id="RHEA:48228"/>
        <dbReference type="Rhea" id="RHEA-COMP:14681"/>
        <dbReference type="Rhea" id="RHEA-COMP:14684"/>
        <dbReference type="ChEBI" id="CHEBI:15378"/>
        <dbReference type="ChEBI" id="CHEBI:136912"/>
        <dbReference type="ChEBI" id="CHEBI:140656"/>
        <dbReference type="ChEBI" id="CHEBI:140657"/>
        <dbReference type="ChEBI" id="CHEBI:140660"/>
        <dbReference type="EC" id="2.3.1.269"/>
    </reaction>
</comment>
<dbReference type="PROSITE" id="PS50263">
    <property type="entry name" value="CN_HYDROLASE"/>
    <property type="match status" value="1"/>
</dbReference>
<feature type="transmembrane region" description="Helical" evidence="8">
    <location>
        <begin position="170"/>
        <end position="192"/>
    </location>
</feature>
<dbReference type="CDD" id="cd07571">
    <property type="entry name" value="ALP_N-acyl_transferase"/>
    <property type="match status" value="1"/>
</dbReference>
<keyword evidence="6 8" id="KW-0472">Membrane</keyword>
<dbReference type="InterPro" id="IPR003010">
    <property type="entry name" value="C-N_Hydrolase"/>
</dbReference>
<evidence type="ECO:0000256" key="6">
    <source>
        <dbReference type="ARBA" id="ARBA00023136"/>
    </source>
</evidence>
<dbReference type="EC" id="2.3.1.269" evidence="8"/>
<dbReference type="EMBL" id="BMQL01000001">
    <property type="protein sequence ID" value="GGQ92297.1"/>
    <property type="molecule type" value="Genomic_DNA"/>
</dbReference>
<comment type="subcellular location">
    <subcellularLocation>
        <location evidence="1 8">Cell membrane</location>
        <topology evidence="1 8">Multi-pass membrane protein</topology>
    </subcellularLocation>
</comment>
<dbReference type="InterPro" id="IPR004563">
    <property type="entry name" value="Apolipo_AcylTrfase"/>
</dbReference>
<evidence type="ECO:0000256" key="3">
    <source>
        <dbReference type="ARBA" id="ARBA00022679"/>
    </source>
</evidence>
<dbReference type="GO" id="GO:0042158">
    <property type="term" value="P:lipoprotein biosynthetic process"/>
    <property type="evidence" value="ECO:0007669"/>
    <property type="project" value="UniProtKB-UniRule"/>
</dbReference>
<feature type="transmembrane region" description="Helical" evidence="8">
    <location>
        <begin position="461"/>
        <end position="482"/>
    </location>
</feature>
<organism evidence="10 11">
    <name type="scientific">Deinococcus ruber</name>
    <dbReference type="NCBI Taxonomy" id="1848197"/>
    <lineage>
        <taxon>Bacteria</taxon>
        <taxon>Thermotogati</taxon>
        <taxon>Deinococcota</taxon>
        <taxon>Deinococci</taxon>
        <taxon>Deinococcales</taxon>
        <taxon>Deinococcaceae</taxon>
        <taxon>Deinococcus</taxon>
    </lineage>
</organism>
<dbReference type="Proteomes" id="UP000603865">
    <property type="component" value="Unassembled WGS sequence"/>
</dbReference>
<dbReference type="GO" id="GO:0005886">
    <property type="term" value="C:plasma membrane"/>
    <property type="evidence" value="ECO:0007669"/>
    <property type="project" value="UniProtKB-SubCell"/>
</dbReference>
<dbReference type="NCBIfam" id="TIGR00546">
    <property type="entry name" value="lnt"/>
    <property type="match status" value="1"/>
</dbReference>
<evidence type="ECO:0000256" key="5">
    <source>
        <dbReference type="ARBA" id="ARBA00022989"/>
    </source>
</evidence>
<accession>A0A918BTW3</accession>
<feature type="transmembrane region" description="Helical" evidence="8">
    <location>
        <begin position="199"/>
        <end position="218"/>
    </location>
</feature>
<evidence type="ECO:0000313" key="11">
    <source>
        <dbReference type="Proteomes" id="UP000603865"/>
    </source>
</evidence>
<evidence type="ECO:0000259" key="9">
    <source>
        <dbReference type="PROSITE" id="PS50263"/>
    </source>
</evidence>
<keyword evidence="2 8" id="KW-1003">Cell membrane</keyword>